<dbReference type="EMBL" id="JAWDIU010000001">
    <property type="protein sequence ID" value="MDU0326177.1"/>
    <property type="molecule type" value="Genomic_DNA"/>
</dbReference>
<proteinExistence type="predicted"/>
<sequence>MASSSAADPRLVASIRELLAARDADKTICPSEAARAVGGDDWRDLMQPARDAARSLVELGEVEVTQKGEVVDVTTARGPVRIRRAR</sequence>
<dbReference type="Gene3D" id="1.10.10.10">
    <property type="entry name" value="Winged helix-like DNA-binding domain superfamily/Winged helix DNA-binding domain"/>
    <property type="match status" value="1"/>
</dbReference>
<evidence type="ECO:0000313" key="1">
    <source>
        <dbReference type="EMBL" id="MDU0326177.1"/>
    </source>
</evidence>
<dbReference type="InterPro" id="IPR036388">
    <property type="entry name" value="WH-like_DNA-bd_sf"/>
</dbReference>
<organism evidence="1 2">
    <name type="scientific">Microbacterium algihabitans</name>
    <dbReference type="NCBI Taxonomy" id="3075992"/>
    <lineage>
        <taxon>Bacteria</taxon>
        <taxon>Bacillati</taxon>
        <taxon>Actinomycetota</taxon>
        <taxon>Actinomycetes</taxon>
        <taxon>Micrococcales</taxon>
        <taxon>Microbacteriaceae</taxon>
        <taxon>Microbacterium</taxon>
    </lineage>
</organism>
<dbReference type="SUPFAM" id="SSF46785">
    <property type="entry name" value="Winged helix' DNA-binding domain"/>
    <property type="match status" value="1"/>
</dbReference>
<dbReference type="Pfam" id="PF11625">
    <property type="entry name" value="DUF3253"/>
    <property type="match status" value="1"/>
</dbReference>
<dbReference type="InterPro" id="IPR021660">
    <property type="entry name" value="DUF3253"/>
</dbReference>
<comment type="caution">
    <text evidence="1">The sequence shown here is derived from an EMBL/GenBank/DDBJ whole genome shotgun (WGS) entry which is preliminary data.</text>
</comment>
<evidence type="ECO:0000313" key="2">
    <source>
        <dbReference type="Proteomes" id="UP001256673"/>
    </source>
</evidence>
<dbReference type="RefSeq" id="WP_307207676.1">
    <property type="nucleotide sequence ID" value="NZ_JAWDIU010000001.1"/>
</dbReference>
<dbReference type="Proteomes" id="UP001256673">
    <property type="component" value="Unassembled WGS sequence"/>
</dbReference>
<protein>
    <submittedName>
        <fullName evidence="1">DUF3253 domain-containing protein</fullName>
    </submittedName>
</protein>
<reference evidence="1 2" key="1">
    <citation type="submission" date="2023-09" db="EMBL/GenBank/DDBJ databases">
        <title>Microbacterium fusihabitans sp. nov., Microbacterium phycihabitans sp. nov., and Microbacterium cervinum sp. nov., isolated from dried seaweeds of beach.</title>
        <authorList>
            <person name="Lee S.D."/>
        </authorList>
    </citation>
    <scope>NUCLEOTIDE SEQUENCE [LARGE SCALE GENOMIC DNA]</scope>
    <source>
        <strain evidence="1 2">KSW2-21</strain>
    </source>
</reference>
<dbReference type="InterPro" id="IPR036390">
    <property type="entry name" value="WH_DNA-bd_sf"/>
</dbReference>
<name>A0ABU3RTD5_9MICO</name>
<accession>A0ABU3RTD5</accession>
<keyword evidence="2" id="KW-1185">Reference proteome</keyword>
<gene>
    <name evidence="1" type="ORF">RWH43_05325</name>
</gene>